<dbReference type="RefSeq" id="WP_344201237.1">
    <property type="nucleotide sequence ID" value="NZ_BAAAME010000004.1"/>
</dbReference>
<dbReference type="InterPro" id="IPR036291">
    <property type="entry name" value="NAD(P)-bd_dom_sf"/>
</dbReference>
<evidence type="ECO:0000256" key="1">
    <source>
        <dbReference type="ARBA" id="ARBA00005525"/>
    </source>
</evidence>
<dbReference type="Pfam" id="PF03807">
    <property type="entry name" value="F420_oxidored"/>
    <property type="match status" value="1"/>
</dbReference>
<keyword evidence="4 6" id="KW-0641">Proline biosynthesis</keyword>
<keyword evidence="10" id="KW-1185">Reference proteome</keyword>
<dbReference type="InterPro" id="IPR028939">
    <property type="entry name" value="P5C_Rdtase_cat_N"/>
</dbReference>
<evidence type="ECO:0000259" key="8">
    <source>
        <dbReference type="Pfam" id="PF14748"/>
    </source>
</evidence>
<dbReference type="EC" id="1.5.1.2" evidence="4 5"/>
<dbReference type="PIRSF" id="PIRSF000193">
    <property type="entry name" value="Pyrrol-5-carb_rd"/>
    <property type="match status" value="1"/>
</dbReference>
<evidence type="ECO:0000259" key="7">
    <source>
        <dbReference type="Pfam" id="PF03807"/>
    </source>
</evidence>
<evidence type="ECO:0000256" key="2">
    <source>
        <dbReference type="ARBA" id="ARBA00022857"/>
    </source>
</evidence>
<feature type="domain" description="Pyrroline-5-carboxylate reductase dimerisation" evidence="8">
    <location>
        <begin position="159"/>
        <end position="263"/>
    </location>
</feature>
<comment type="function">
    <text evidence="4">Catalyzes the reduction of 1-pyrroline-5-carboxylate (PCA) to L-proline.</text>
</comment>
<comment type="subcellular location">
    <subcellularLocation>
        <location evidence="4">Cytoplasm</location>
    </subcellularLocation>
</comment>
<dbReference type="NCBIfam" id="TIGR00112">
    <property type="entry name" value="proC"/>
    <property type="match status" value="1"/>
</dbReference>
<evidence type="ECO:0000313" key="10">
    <source>
        <dbReference type="Proteomes" id="UP001501057"/>
    </source>
</evidence>
<keyword evidence="4" id="KW-0963">Cytoplasm</keyword>
<dbReference type="SUPFAM" id="SSF48179">
    <property type="entry name" value="6-phosphogluconate dehydrogenase C-terminal domain-like"/>
    <property type="match status" value="1"/>
</dbReference>
<keyword evidence="3 4" id="KW-0560">Oxidoreductase</keyword>
<comment type="caution">
    <text evidence="9">The sequence shown here is derived from an EMBL/GenBank/DDBJ whole genome shotgun (WGS) entry which is preliminary data.</text>
</comment>
<keyword evidence="2 4" id="KW-0521">NADP</keyword>
<dbReference type="PROSITE" id="PS00521">
    <property type="entry name" value="P5CR"/>
    <property type="match status" value="1"/>
</dbReference>
<dbReference type="Proteomes" id="UP001501057">
    <property type="component" value="Unassembled WGS sequence"/>
</dbReference>
<accession>A0ABP4VXM6</accession>
<comment type="pathway">
    <text evidence="4 6">Amino-acid biosynthesis; L-proline biosynthesis; L-proline from L-glutamate 5-semialdehyde: step 1/1.</text>
</comment>
<dbReference type="PANTHER" id="PTHR11645:SF0">
    <property type="entry name" value="PYRROLINE-5-CARBOXYLATE REDUCTASE 3"/>
    <property type="match status" value="1"/>
</dbReference>
<dbReference type="PANTHER" id="PTHR11645">
    <property type="entry name" value="PYRROLINE-5-CARBOXYLATE REDUCTASE"/>
    <property type="match status" value="1"/>
</dbReference>
<feature type="domain" description="Pyrroline-5-carboxylate reductase catalytic N-terminal" evidence="7">
    <location>
        <begin position="3"/>
        <end position="96"/>
    </location>
</feature>
<dbReference type="EMBL" id="BAAAME010000004">
    <property type="protein sequence ID" value="GAA1741167.1"/>
    <property type="molecule type" value="Genomic_DNA"/>
</dbReference>
<evidence type="ECO:0000256" key="4">
    <source>
        <dbReference type="HAMAP-Rule" id="MF_01925"/>
    </source>
</evidence>
<reference evidence="10" key="1">
    <citation type="journal article" date="2019" name="Int. J. Syst. Evol. Microbiol.">
        <title>The Global Catalogue of Microorganisms (GCM) 10K type strain sequencing project: providing services to taxonomists for standard genome sequencing and annotation.</title>
        <authorList>
            <consortium name="The Broad Institute Genomics Platform"/>
            <consortium name="The Broad Institute Genome Sequencing Center for Infectious Disease"/>
            <person name="Wu L."/>
            <person name="Ma J."/>
        </authorList>
    </citation>
    <scope>NUCLEOTIDE SEQUENCE [LARGE SCALE GENOMIC DNA]</scope>
    <source>
        <strain evidence="10">JCM 13518</strain>
    </source>
</reference>
<protein>
    <recommendedName>
        <fullName evidence="4 5">Pyrroline-5-carboxylate reductase</fullName>
        <shortName evidence="4">P5C reductase</shortName>
        <shortName evidence="4">P5CR</shortName>
        <ecNumber evidence="4 5">1.5.1.2</ecNumber>
    </recommendedName>
    <alternativeName>
        <fullName evidence="4">PCA reductase</fullName>
    </alternativeName>
</protein>
<gene>
    <name evidence="4 9" type="primary">proC</name>
    <name evidence="9" type="ORF">GCM10009710_21720</name>
</gene>
<dbReference type="Pfam" id="PF14748">
    <property type="entry name" value="P5CR_dimer"/>
    <property type="match status" value="1"/>
</dbReference>
<sequence length="265" mass="26254">MSTIAFLGAGVMGETILAAILRAGQSPADVRVAEKNAERADDLRQTHGVTVTEALDAVTGADVVVVAVKPQDVPAVLADVAGAVSPSATVVSIAAGVRTATFEAALPAGTAVVRAMPNTPALVGEGMFGVSAGSSCTDAQVQAVADLLGTAGRVVVVDESLQDAVTAVSGSGPAYVFYLVEQMIAGGVEAGLDPATARTLATQTLLGAATLLDRSGDEPAELRRRVTSPGGTTAAAISTFDETGVADGLRAGVVAAARRSAELSG</sequence>
<evidence type="ECO:0000256" key="6">
    <source>
        <dbReference type="RuleBase" id="RU003903"/>
    </source>
</evidence>
<name>A0ABP4VXM6_9ACTN</name>
<organism evidence="9 10">
    <name type="scientific">Aeromicrobium alkaliterrae</name>
    <dbReference type="NCBI Taxonomy" id="302168"/>
    <lineage>
        <taxon>Bacteria</taxon>
        <taxon>Bacillati</taxon>
        <taxon>Actinomycetota</taxon>
        <taxon>Actinomycetes</taxon>
        <taxon>Propionibacteriales</taxon>
        <taxon>Nocardioidaceae</taxon>
        <taxon>Aeromicrobium</taxon>
    </lineage>
</organism>
<dbReference type="Gene3D" id="3.40.50.720">
    <property type="entry name" value="NAD(P)-binding Rossmann-like Domain"/>
    <property type="match status" value="1"/>
</dbReference>
<evidence type="ECO:0000313" key="9">
    <source>
        <dbReference type="EMBL" id="GAA1741167.1"/>
    </source>
</evidence>
<comment type="catalytic activity">
    <reaction evidence="4">
        <text>L-proline + NAD(+) = (S)-1-pyrroline-5-carboxylate + NADH + 2 H(+)</text>
        <dbReference type="Rhea" id="RHEA:14105"/>
        <dbReference type="ChEBI" id="CHEBI:15378"/>
        <dbReference type="ChEBI" id="CHEBI:17388"/>
        <dbReference type="ChEBI" id="CHEBI:57540"/>
        <dbReference type="ChEBI" id="CHEBI:57945"/>
        <dbReference type="ChEBI" id="CHEBI:60039"/>
        <dbReference type="EC" id="1.5.1.2"/>
    </reaction>
</comment>
<dbReference type="Gene3D" id="1.10.3730.10">
    <property type="entry name" value="ProC C-terminal domain-like"/>
    <property type="match status" value="1"/>
</dbReference>
<comment type="catalytic activity">
    <reaction evidence="4 6">
        <text>L-proline + NADP(+) = (S)-1-pyrroline-5-carboxylate + NADPH + 2 H(+)</text>
        <dbReference type="Rhea" id="RHEA:14109"/>
        <dbReference type="ChEBI" id="CHEBI:15378"/>
        <dbReference type="ChEBI" id="CHEBI:17388"/>
        <dbReference type="ChEBI" id="CHEBI:57783"/>
        <dbReference type="ChEBI" id="CHEBI:58349"/>
        <dbReference type="ChEBI" id="CHEBI:60039"/>
        <dbReference type="EC" id="1.5.1.2"/>
    </reaction>
</comment>
<dbReference type="HAMAP" id="MF_01925">
    <property type="entry name" value="P5C_reductase"/>
    <property type="match status" value="1"/>
</dbReference>
<dbReference type="InterPro" id="IPR000304">
    <property type="entry name" value="Pyrroline-COOH_reductase"/>
</dbReference>
<dbReference type="InterPro" id="IPR008927">
    <property type="entry name" value="6-PGluconate_DH-like_C_sf"/>
</dbReference>
<evidence type="ECO:0000256" key="5">
    <source>
        <dbReference type="NCBIfam" id="TIGR00112"/>
    </source>
</evidence>
<evidence type="ECO:0000256" key="3">
    <source>
        <dbReference type="ARBA" id="ARBA00023002"/>
    </source>
</evidence>
<dbReference type="InterPro" id="IPR029036">
    <property type="entry name" value="P5CR_dimer"/>
</dbReference>
<proteinExistence type="inferred from homology"/>
<dbReference type="InterPro" id="IPR053790">
    <property type="entry name" value="P5CR-like_CS"/>
</dbReference>
<comment type="similarity">
    <text evidence="1 4 6">Belongs to the pyrroline-5-carboxylate reductase family.</text>
</comment>
<keyword evidence="4 6" id="KW-0028">Amino-acid biosynthesis</keyword>
<dbReference type="SUPFAM" id="SSF51735">
    <property type="entry name" value="NAD(P)-binding Rossmann-fold domains"/>
    <property type="match status" value="1"/>
</dbReference>